<name>W1NXQ5_AMBTC</name>
<dbReference type="Proteomes" id="UP000017836">
    <property type="component" value="Unassembled WGS sequence"/>
</dbReference>
<protein>
    <submittedName>
        <fullName evidence="2">Uncharacterized protein</fullName>
    </submittedName>
</protein>
<keyword evidence="3" id="KW-1185">Reference proteome</keyword>
<sequence length="91" mass="9702">MQSLDQLPQTAQGSEIKPRSKLAGIEGVGVASSLCSAWLTRLTKGEVGVFVSQGSPQVFEAISETRHPSAPPSNEHQKAFRGVKSQDLRGL</sequence>
<proteinExistence type="predicted"/>
<dbReference type="HOGENOM" id="CLU_2430023_0_0_1"/>
<organism evidence="2 3">
    <name type="scientific">Amborella trichopoda</name>
    <dbReference type="NCBI Taxonomy" id="13333"/>
    <lineage>
        <taxon>Eukaryota</taxon>
        <taxon>Viridiplantae</taxon>
        <taxon>Streptophyta</taxon>
        <taxon>Embryophyta</taxon>
        <taxon>Tracheophyta</taxon>
        <taxon>Spermatophyta</taxon>
        <taxon>Magnoliopsida</taxon>
        <taxon>Amborellales</taxon>
        <taxon>Amborellaceae</taxon>
        <taxon>Amborella</taxon>
    </lineage>
</organism>
<gene>
    <name evidence="2" type="ORF">AMTR_s00105p00087170</name>
</gene>
<evidence type="ECO:0000256" key="1">
    <source>
        <dbReference type="SAM" id="MobiDB-lite"/>
    </source>
</evidence>
<feature type="region of interest" description="Disordered" evidence="1">
    <location>
        <begin position="64"/>
        <end position="91"/>
    </location>
</feature>
<reference evidence="3" key="1">
    <citation type="journal article" date="2013" name="Science">
        <title>The Amborella genome and the evolution of flowering plants.</title>
        <authorList>
            <consortium name="Amborella Genome Project"/>
        </authorList>
    </citation>
    <scope>NUCLEOTIDE SEQUENCE [LARGE SCALE GENOMIC DNA]</scope>
</reference>
<dbReference type="Gramene" id="ERN00056">
    <property type="protein sequence ID" value="ERN00056"/>
    <property type="gene ID" value="AMTR_s00105p00087170"/>
</dbReference>
<evidence type="ECO:0000313" key="3">
    <source>
        <dbReference type="Proteomes" id="UP000017836"/>
    </source>
</evidence>
<evidence type="ECO:0000313" key="2">
    <source>
        <dbReference type="EMBL" id="ERN00056.1"/>
    </source>
</evidence>
<dbReference type="EMBL" id="KI394961">
    <property type="protein sequence ID" value="ERN00056.1"/>
    <property type="molecule type" value="Genomic_DNA"/>
</dbReference>
<accession>W1NXQ5</accession>
<dbReference type="AlphaFoldDB" id="W1NXQ5"/>